<dbReference type="EMBL" id="JAUHPV010000004">
    <property type="protein sequence ID" value="MDN4472853.1"/>
    <property type="molecule type" value="Genomic_DNA"/>
</dbReference>
<dbReference type="RefSeq" id="WP_301127820.1">
    <property type="nucleotide sequence ID" value="NZ_JAUHPV010000004.1"/>
</dbReference>
<dbReference type="InterPro" id="IPR004408">
    <property type="entry name" value="Biotin_CoA_COase_ligase"/>
</dbReference>
<evidence type="ECO:0000259" key="6">
    <source>
        <dbReference type="PROSITE" id="PS51733"/>
    </source>
</evidence>
<keyword evidence="1 7" id="KW-0436">Ligase</keyword>
<dbReference type="PROSITE" id="PS51733">
    <property type="entry name" value="BPL_LPL_CATALYTIC"/>
    <property type="match status" value="1"/>
</dbReference>
<dbReference type="EC" id="6.3.4.15" evidence="5"/>
<proteinExistence type="predicted"/>
<evidence type="ECO:0000313" key="8">
    <source>
        <dbReference type="Proteomes" id="UP001172738"/>
    </source>
</evidence>
<organism evidence="7 8">
    <name type="scientific">Demequina zhanjiangensis</name>
    <dbReference type="NCBI Taxonomy" id="3051659"/>
    <lineage>
        <taxon>Bacteria</taxon>
        <taxon>Bacillati</taxon>
        <taxon>Actinomycetota</taxon>
        <taxon>Actinomycetes</taxon>
        <taxon>Micrococcales</taxon>
        <taxon>Demequinaceae</taxon>
        <taxon>Demequina</taxon>
    </lineage>
</organism>
<keyword evidence="3" id="KW-0067">ATP-binding</keyword>
<dbReference type="InterPro" id="IPR008988">
    <property type="entry name" value="Transcriptional_repressor_C"/>
</dbReference>
<dbReference type="SUPFAM" id="SSF55681">
    <property type="entry name" value="Class II aaRS and biotin synthetases"/>
    <property type="match status" value="1"/>
</dbReference>
<dbReference type="InterPro" id="IPR004143">
    <property type="entry name" value="BPL_LPL_catalytic"/>
</dbReference>
<dbReference type="PANTHER" id="PTHR12835">
    <property type="entry name" value="BIOTIN PROTEIN LIGASE"/>
    <property type="match status" value="1"/>
</dbReference>
<protein>
    <recommendedName>
        <fullName evidence="5">biotin--[biotin carboxyl-carrier protein] ligase</fullName>
        <ecNumber evidence="5">6.3.4.15</ecNumber>
    </recommendedName>
</protein>
<dbReference type="GO" id="GO:0004077">
    <property type="term" value="F:biotin--[biotin carboxyl-carrier protein] ligase activity"/>
    <property type="evidence" value="ECO:0007669"/>
    <property type="project" value="UniProtKB-EC"/>
</dbReference>
<feature type="domain" description="BPL/LPL catalytic" evidence="6">
    <location>
        <begin position="11"/>
        <end position="206"/>
    </location>
</feature>
<accession>A0ABT8G147</accession>
<evidence type="ECO:0000313" key="7">
    <source>
        <dbReference type="EMBL" id="MDN4472853.1"/>
    </source>
</evidence>
<name>A0ABT8G147_9MICO</name>
<keyword evidence="8" id="KW-1185">Reference proteome</keyword>
<evidence type="ECO:0000256" key="5">
    <source>
        <dbReference type="ARBA" id="ARBA00024227"/>
    </source>
</evidence>
<evidence type="ECO:0000256" key="2">
    <source>
        <dbReference type="ARBA" id="ARBA00022741"/>
    </source>
</evidence>
<reference evidence="7" key="1">
    <citation type="submission" date="2023-06" db="EMBL/GenBank/DDBJ databases">
        <title>SYSU T00b26.</title>
        <authorList>
            <person name="Gao L."/>
            <person name="Fang B.-Z."/>
            <person name="Li W.-J."/>
        </authorList>
    </citation>
    <scope>NUCLEOTIDE SEQUENCE</scope>
    <source>
        <strain evidence="7">SYSU T00b26</strain>
    </source>
</reference>
<dbReference type="SUPFAM" id="SSF50037">
    <property type="entry name" value="C-terminal domain of transcriptional repressors"/>
    <property type="match status" value="1"/>
</dbReference>
<sequence>MTPERPALTTDAVAPLIAPHGPLALAAVVPREPSTNTALAAALRESPDAWPHLSAYIADHQTAGRGRSGRSWETPAGSALTMSWVLRPRVSGPDLAWAPLIVGLAAVEAMRELGAEAWIKWPNDVVVDCGAEDVPGWGTWRKIAGILCEVVGDAVVAGTGVNVLQEHDELPVAHAVSVRSLGIEASRVDVLRALGAALARATALWDARPDEAKEAVERACATVGWDVAVDVGTGAPVTGRAVGLGSEGSLLVESDSGRRTAVLAGDVRVRRA</sequence>
<keyword evidence="4" id="KW-0092">Biotin</keyword>
<evidence type="ECO:0000256" key="3">
    <source>
        <dbReference type="ARBA" id="ARBA00022840"/>
    </source>
</evidence>
<evidence type="ECO:0000256" key="1">
    <source>
        <dbReference type="ARBA" id="ARBA00022598"/>
    </source>
</evidence>
<dbReference type="InterPro" id="IPR003142">
    <property type="entry name" value="BPL_C"/>
</dbReference>
<dbReference type="Pfam" id="PF03099">
    <property type="entry name" value="BPL_LplA_LipB"/>
    <property type="match status" value="1"/>
</dbReference>
<dbReference type="CDD" id="cd16442">
    <property type="entry name" value="BPL"/>
    <property type="match status" value="1"/>
</dbReference>
<dbReference type="InterPro" id="IPR045864">
    <property type="entry name" value="aa-tRNA-synth_II/BPL/LPL"/>
</dbReference>
<dbReference type="Proteomes" id="UP001172738">
    <property type="component" value="Unassembled WGS sequence"/>
</dbReference>
<dbReference type="PANTHER" id="PTHR12835:SF5">
    <property type="entry name" value="BIOTIN--PROTEIN LIGASE"/>
    <property type="match status" value="1"/>
</dbReference>
<dbReference type="Gene3D" id="3.30.930.10">
    <property type="entry name" value="Bira Bifunctional Protein, Domain 2"/>
    <property type="match status" value="1"/>
</dbReference>
<comment type="caution">
    <text evidence="7">The sequence shown here is derived from an EMBL/GenBank/DDBJ whole genome shotgun (WGS) entry which is preliminary data.</text>
</comment>
<dbReference type="Pfam" id="PF02237">
    <property type="entry name" value="BPL_C"/>
    <property type="match status" value="1"/>
</dbReference>
<gene>
    <name evidence="7" type="ORF">QQX04_07590</name>
</gene>
<dbReference type="Gene3D" id="2.30.30.100">
    <property type="match status" value="1"/>
</dbReference>
<dbReference type="NCBIfam" id="TIGR00121">
    <property type="entry name" value="birA_ligase"/>
    <property type="match status" value="1"/>
</dbReference>
<keyword evidence="2" id="KW-0547">Nucleotide-binding</keyword>
<evidence type="ECO:0000256" key="4">
    <source>
        <dbReference type="ARBA" id="ARBA00023267"/>
    </source>
</evidence>